<feature type="transmembrane region" description="Helical" evidence="12">
    <location>
        <begin position="323"/>
        <end position="339"/>
    </location>
</feature>
<keyword evidence="8 12" id="KW-0472">Membrane</keyword>
<organism evidence="14 15">
    <name type="scientific">Nakamurella flavida</name>
    <dbReference type="NCBI Taxonomy" id="363630"/>
    <lineage>
        <taxon>Bacteria</taxon>
        <taxon>Bacillati</taxon>
        <taxon>Actinomycetota</taxon>
        <taxon>Actinomycetes</taxon>
        <taxon>Nakamurellales</taxon>
        <taxon>Nakamurellaceae</taxon>
        <taxon>Nakamurella</taxon>
    </lineage>
</organism>
<dbReference type="Pfam" id="PF00083">
    <property type="entry name" value="Sugar_tr"/>
    <property type="match status" value="1"/>
</dbReference>
<accession>A0A938YEZ4</accession>
<evidence type="ECO:0000256" key="1">
    <source>
        <dbReference type="ARBA" id="ARBA00004651"/>
    </source>
</evidence>
<dbReference type="InterPro" id="IPR011701">
    <property type="entry name" value="MFS"/>
</dbReference>
<dbReference type="GO" id="GO:0015293">
    <property type="term" value="F:symporter activity"/>
    <property type="evidence" value="ECO:0007669"/>
    <property type="project" value="UniProtKB-KW"/>
</dbReference>
<evidence type="ECO:0000259" key="13">
    <source>
        <dbReference type="PROSITE" id="PS50850"/>
    </source>
</evidence>
<evidence type="ECO:0000256" key="7">
    <source>
        <dbReference type="ARBA" id="ARBA00022989"/>
    </source>
</evidence>
<dbReference type="PANTHER" id="PTHR43045:SF1">
    <property type="entry name" value="SHIKIMATE TRANSPORTER"/>
    <property type="match status" value="1"/>
</dbReference>
<feature type="transmembrane region" description="Helical" evidence="12">
    <location>
        <begin position="387"/>
        <end position="410"/>
    </location>
</feature>
<feature type="transmembrane region" description="Helical" evidence="12">
    <location>
        <begin position="60"/>
        <end position="84"/>
    </location>
</feature>
<evidence type="ECO:0000256" key="9">
    <source>
        <dbReference type="ARBA" id="ARBA00037295"/>
    </source>
</evidence>
<keyword evidence="7 12" id="KW-1133">Transmembrane helix</keyword>
<feature type="compositionally biased region" description="Polar residues" evidence="11">
    <location>
        <begin position="1"/>
        <end position="13"/>
    </location>
</feature>
<gene>
    <name evidence="14" type="ORF">JL107_08360</name>
</gene>
<feature type="transmembrane region" description="Helical" evidence="12">
    <location>
        <begin position="351"/>
        <end position="375"/>
    </location>
</feature>
<reference evidence="14" key="1">
    <citation type="submission" date="2021-01" db="EMBL/GenBank/DDBJ databases">
        <title>KCTC 19127 draft genome.</title>
        <authorList>
            <person name="An D."/>
        </authorList>
    </citation>
    <scope>NUCLEOTIDE SEQUENCE</scope>
    <source>
        <strain evidence="14">KCTC 19127</strain>
    </source>
</reference>
<sequence length="445" mass="46954">MDTTSSPGTTALKSSAPDHLDPAQRRQIRRVLVSSFIGSLIEWYDFYLFGLASALVFNQLFFPTVSSAAGTLASFATLAIGFFARPIGGAIWGHYGDKLGRKKMLVLSIILMGIGTTLIGLLPTYAQIGIAAPILLVVLRTLQGVAAGGEWGGAVLIAMEHSRRRRGFSTSIPQMGLTGGILLATGVFALLTQLPSDALLSWGWRLPFLLSSVLVVVGLWIRLGVHESPVFLEAQKKAATSEVEKAPIIEVLRHPKTLIIAIALVVGPFAVSSIYSTYAAAYGLQTGFTRAEMSGVVLLSAAIGFLGQPIFGTLSDYWGRRNVTLIGLAMQAVSVVFLFRDLNSGNLGALYISMAAIAIGHSICYSPVAAWLGELFPTRLRYTGASLGYQLAGSIGGLTPLICAALLIAGGGTFNTGYIVAFGIAVNVLAFVAALAARETSKDVL</sequence>
<evidence type="ECO:0000256" key="10">
    <source>
        <dbReference type="ARBA" id="ARBA00039918"/>
    </source>
</evidence>
<comment type="function">
    <text evidence="9">May be a proton symporter involved in the uptake of osmolytes such as proline and glycine betaine.</text>
</comment>
<comment type="caution">
    <text evidence="14">The sequence shown here is derived from an EMBL/GenBank/DDBJ whole genome shotgun (WGS) entry which is preliminary data.</text>
</comment>
<dbReference type="InterPro" id="IPR020846">
    <property type="entry name" value="MFS_dom"/>
</dbReference>
<evidence type="ECO:0000256" key="2">
    <source>
        <dbReference type="ARBA" id="ARBA00008240"/>
    </source>
</evidence>
<dbReference type="Pfam" id="PF07690">
    <property type="entry name" value="MFS_1"/>
    <property type="match status" value="1"/>
</dbReference>
<evidence type="ECO:0000256" key="5">
    <source>
        <dbReference type="ARBA" id="ARBA00022692"/>
    </source>
</evidence>
<comment type="similarity">
    <text evidence="2">Belongs to the major facilitator superfamily. Metabolite:H+ Symporter (MHS) family (TC 2.A.1.6) family.</text>
</comment>
<dbReference type="Proteomes" id="UP000663801">
    <property type="component" value="Unassembled WGS sequence"/>
</dbReference>
<evidence type="ECO:0000256" key="8">
    <source>
        <dbReference type="ARBA" id="ARBA00023136"/>
    </source>
</evidence>
<dbReference type="Gene3D" id="1.20.1250.20">
    <property type="entry name" value="MFS general substrate transporter like domains"/>
    <property type="match status" value="2"/>
</dbReference>
<evidence type="ECO:0000313" key="15">
    <source>
        <dbReference type="Proteomes" id="UP000663801"/>
    </source>
</evidence>
<evidence type="ECO:0000313" key="14">
    <source>
        <dbReference type="EMBL" id="MBM9476450.1"/>
    </source>
</evidence>
<name>A0A938YEZ4_9ACTN</name>
<keyword evidence="5 12" id="KW-0812">Transmembrane</keyword>
<feature type="transmembrane region" description="Helical" evidence="12">
    <location>
        <begin position="105"/>
        <end position="128"/>
    </location>
</feature>
<dbReference type="SUPFAM" id="SSF103473">
    <property type="entry name" value="MFS general substrate transporter"/>
    <property type="match status" value="1"/>
</dbReference>
<evidence type="ECO:0000256" key="6">
    <source>
        <dbReference type="ARBA" id="ARBA00022847"/>
    </source>
</evidence>
<dbReference type="CDD" id="cd17369">
    <property type="entry name" value="MFS_ShiA_like"/>
    <property type="match status" value="1"/>
</dbReference>
<dbReference type="PROSITE" id="PS50850">
    <property type="entry name" value="MFS"/>
    <property type="match status" value="1"/>
</dbReference>
<keyword evidence="4" id="KW-1003">Cell membrane</keyword>
<dbReference type="RefSeq" id="WP_205256561.1">
    <property type="nucleotide sequence ID" value="NZ_BAAAPV010000001.1"/>
</dbReference>
<dbReference type="AlphaFoldDB" id="A0A938YEZ4"/>
<evidence type="ECO:0000256" key="4">
    <source>
        <dbReference type="ARBA" id="ARBA00022475"/>
    </source>
</evidence>
<feature type="domain" description="Major facilitator superfamily (MFS) profile" evidence="13">
    <location>
        <begin position="31"/>
        <end position="442"/>
    </location>
</feature>
<protein>
    <recommendedName>
        <fullName evidence="10">Putative proline/betaine transporter</fullName>
    </recommendedName>
</protein>
<feature type="transmembrane region" description="Helical" evidence="12">
    <location>
        <begin position="31"/>
        <end position="54"/>
    </location>
</feature>
<evidence type="ECO:0000256" key="3">
    <source>
        <dbReference type="ARBA" id="ARBA00022448"/>
    </source>
</evidence>
<dbReference type="InterPro" id="IPR036259">
    <property type="entry name" value="MFS_trans_sf"/>
</dbReference>
<feature type="transmembrane region" description="Helical" evidence="12">
    <location>
        <begin position="293"/>
        <end position="311"/>
    </location>
</feature>
<keyword evidence="6" id="KW-0769">Symport</keyword>
<dbReference type="FunFam" id="1.20.1250.20:FF:000001">
    <property type="entry name" value="Dicarboxylate MFS transporter"/>
    <property type="match status" value="1"/>
</dbReference>
<feature type="transmembrane region" description="Helical" evidence="12">
    <location>
        <begin position="202"/>
        <end position="221"/>
    </location>
</feature>
<dbReference type="InterPro" id="IPR005828">
    <property type="entry name" value="MFS_sugar_transport-like"/>
</dbReference>
<feature type="transmembrane region" description="Helical" evidence="12">
    <location>
        <begin position="171"/>
        <end position="190"/>
    </location>
</feature>
<feature type="transmembrane region" description="Helical" evidence="12">
    <location>
        <begin position="134"/>
        <end position="159"/>
    </location>
</feature>
<dbReference type="GO" id="GO:0005886">
    <property type="term" value="C:plasma membrane"/>
    <property type="evidence" value="ECO:0007669"/>
    <property type="project" value="UniProtKB-SubCell"/>
</dbReference>
<comment type="subcellular location">
    <subcellularLocation>
        <location evidence="1">Cell membrane</location>
        <topology evidence="1">Multi-pass membrane protein</topology>
    </subcellularLocation>
</comment>
<keyword evidence="3" id="KW-0813">Transport</keyword>
<evidence type="ECO:0000256" key="12">
    <source>
        <dbReference type="SAM" id="Phobius"/>
    </source>
</evidence>
<feature type="transmembrane region" description="Helical" evidence="12">
    <location>
        <begin position="258"/>
        <end position="281"/>
    </location>
</feature>
<feature type="region of interest" description="Disordered" evidence="11">
    <location>
        <begin position="1"/>
        <end position="21"/>
    </location>
</feature>
<feature type="transmembrane region" description="Helical" evidence="12">
    <location>
        <begin position="416"/>
        <end position="437"/>
    </location>
</feature>
<dbReference type="EMBL" id="JAERWL010000007">
    <property type="protein sequence ID" value="MBM9476450.1"/>
    <property type="molecule type" value="Genomic_DNA"/>
</dbReference>
<evidence type="ECO:0000256" key="11">
    <source>
        <dbReference type="SAM" id="MobiDB-lite"/>
    </source>
</evidence>
<proteinExistence type="inferred from homology"/>
<dbReference type="PANTHER" id="PTHR43045">
    <property type="entry name" value="SHIKIMATE TRANSPORTER"/>
    <property type="match status" value="1"/>
</dbReference>
<keyword evidence="15" id="KW-1185">Reference proteome</keyword>